<name>A0A841JCG0_9SPHI</name>
<dbReference type="GO" id="GO:0009279">
    <property type="term" value="C:cell outer membrane"/>
    <property type="evidence" value="ECO:0007669"/>
    <property type="project" value="UniProtKB-SubCell"/>
</dbReference>
<evidence type="ECO:0000259" key="12">
    <source>
        <dbReference type="Pfam" id="PF07715"/>
    </source>
</evidence>
<evidence type="ECO:0000259" key="11">
    <source>
        <dbReference type="Pfam" id="PF00593"/>
    </source>
</evidence>
<dbReference type="InterPro" id="IPR036942">
    <property type="entry name" value="Beta-barrel_TonB_sf"/>
</dbReference>
<evidence type="ECO:0000256" key="7">
    <source>
        <dbReference type="ARBA" id="ARBA00023237"/>
    </source>
</evidence>
<dbReference type="EMBL" id="JACHCA010000001">
    <property type="protein sequence ID" value="MBB6126278.1"/>
    <property type="molecule type" value="Genomic_DNA"/>
</dbReference>
<keyword evidence="6 8" id="KW-0472">Membrane</keyword>
<evidence type="ECO:0000256" key="1">
    <source>
        <dbReference type="ARBA" id="ARBA00004571"/>
    </source>
</evidence>
<evidence type="ECO:0000256" key="2">
    <source>
        <dbReference type="ARBA" id="ARBA00022448"/>
    </source>
</evidence>
<dbReference type="InterPro" id="IPR039426">
    <property type="entry name" value="TonB-dep_rcpt-like"/>
</dbReference>
<dbReference type="FunFam" id="2.170.130.10:FF:000008">
    <property type="entry name" value="SusC/RagA family TonB-linked outer membrane protein"/>
    <property type="match status" value="1"/>
</dbReference>
<dbReference type="Gene3D" id="2.170.130.10">
    <property type="entry name" value="TonB-dependent receptor, plug domain"/>
    <property type="match status" value="1"/>
</dbReference>
<dbReference type="Proteomes" id="UP000548326">
    <property type="component" value="Unassembled WGS sequence"/>
</dbReference>
<proteinExistence type="inferred from homology"/>
<dbReference type="NCBIfam" id="TIGR04056">
    <property type="entry name" value="OMP_RagA_SusC"/>
    <property type="match status" value="1"/>
</dbReference>
<dbReference type="InterPro" id="IPR037066">
    <property type="entry name" value="Plug_dom_sf"/>
</dbReference>
<dbReference type="PROSITE" id="PS52016">
    <property type="entry name" value="TONB_DEPENDENT_REC_3"/>
    <property type="match status" value="1"/>
</dbReference>
<evidence type="ECO:0000256" key="8">
    <source>
        <dbReference type="PROSITE-ProRule" id="PRU01360"/>
    </source>
</evidence>
<comment type="caution">
    <text evidence="13">The sequence shown here is derived from an EMBL/GenBank/DDBJ whole genome shotgun (WGS) entry which is preliminary data.</text>
</comment>
<feature type="signal peptide" evidence="10">
    <location>
        <begin position="1"/>
        <end position="30"/>
    </location>
</feature>
<dbReference type="Pfam" id="PF13715">
    <property type="entry name" value="CarbopepD_reg_2"/>
    <property type="match status" value="1"/>
</dbReference>
<dbReference type="SUPFAM" id="SSF49464">
    <property type="entry name" value="Carboxypeptidase regulatory domain-like"/>
    <property type="match status" value="1"/>
</dbReference>
<evidence type="ECO:0000256" key="3">
    <source>
        <dbReference type="ARBA" id="ARBA00022452"/>
    </source>
</evidence>
<feature type="domain" description="TonB-dependent receptor plug" evidence="12">
    <location>
        <begin position="143"/>
        <end position="250"/>
    </location>
</feature>
<dbReference type="InterPro" id="IPR023996">
    <property type="entry name" value="TonB-dep_OMP_SusC/RagA"/>
</dbReference>
<evidence type="ECO:0000313" key="14">
    <source>
        <dbReference type="Proteomes" id="UP000548326"/>
    </source>
</evidence>
<accession>A0A841JCG0</accession>
<dbReference type="Gene3D" id="2.60.40.1120">
    <property type="entry name" value="Carboxypeptidase-like, regulatory domain"/>
    <property type="match status" value="1"/>
</dbReference>
<keyword evidence="5 9" id="KW-0798">TonB box</keyword>
<dbReference type="Gene3D" id="2.40.170.20">
    <property type="entry name" value="TonB-dependent receptor, beta-barrel domain"/>
    <property type="match status" value="1"/>
</dbReference>
<dbReference type="InterPro" id="IPR008969">
    <property type="entry name" value="CarboxyPept-like_regulatory"/>
</dbReference>
<dbReference type="SUPFAM" id="SSF56935">
    <property type="entry name" value="Porins"/>
    <property type="match status" value="1"/>
</dbReference>
<keyword evidence="4 8" id="KW-0812">Transmembrane</keyword>
<dbReference type="InterPro" id="IPR012910">
    <property type="entry name" value="Plug_dom"/>
</dbReference>
<protein>
    <submittedName>
        <fullName evidence="13">TonB-linked SusC/RagA family outer membrane protein</fullName>
    </submittedName>
</protein>
<evidence type="ECO:0000313" key="13">
    <source>
        <dbReference type="EMBL" id="MBB6126278.1"/>
    </source>
</evidence>
<comment type="subcellular location">
    <subcellularLocation>
        <location evidence="1 8">Cell outer membrane</location>
        <topology evidence="1 8">Multi-pass membrane protein</topology>
    </subcellularLocation>
</comment>
<dbReference type="FunFam" id="2.60.40.1120:FF:000003">
    <property type="entry name" value="Outer membrane protein Omp121"/>
    <property type="match status" value="1"/>
</dbReference>
<dbReference type="NCBIfam" id="TIGR04057">
    <property type="entry name" value="SusC_RagA_signa"/>
    <property type="match status" value="1"/>
</dbReference>
<feature type="domain" description="TonB-dependent receptor-like beta-barrel" evidence="11">
    <location>
        <begin position="445"/>
        <end position="1002"/>
    </location>
</feature>
<evidence type="ECO:0000256" key="4">
    <source>
        <dbReference type="ARBA" id="ARBA00022692"/>
    </source>
</evidence>
<dbReference type="Pfam" id="PF00593">
    <property type="entry name" value="TonB_dep_Rec_b-barrel"/>
    <property type="match status" value="1"/>
</dbReference>
<comment type="similarity">
    <text evidence="8 9">Belongs to the TonB-dependent receptor family.</text>
</comment>
<keyword evidence="10" id="KW-0732">Signal</keyword>
<evidence type="ECO:0000256" key="10">
    <source>
        <dbReference type="SAM" id="SignalP"/>
    </source>
</evidence>
<dbReference type="Pfam" id="PF07715">
    <property type="entry name" value="Plug"/>
    <property type="match status" value="1"/>
</dbReference>
<evidence type="ECO:0000256" key="9">
    <source>
        <dbReference type="RuleBase" id="RU003357"/>
    </source>
</evidence>
<feature type="chain" id="PRO_5032998018" evidence="10">
    <location>
        <begin position="31"/>
        <end position="1049"/>
    </location>
</feature>
<keyword evidence="7 8" id="KW-0998">Cell outer membrane</keyword>
<reference evidence="13 14" key="1">
    <citation type="submission" date="2020-08" db="EMBL/GenBank/DDBJ databases">
        <title>Genomic Encyclopedia of Type Strains, Phase IV (KMG-V): Genome sequencing to study the core and pangenomes of soil and plant-associated prokaryotes.</title>
        <authorList>
            <person name="Whitman W."/>
        </authorList>
    </citation>
    <scope>NUCLEOTIDE SEQUENCE [LARGE SCALE GENOMIC DNA]</scope>
    <source>
        <strain evidence="13 14">MP601</strain>
    </source>
</reference>
<dbReference type="AlphaFoldDB" id="A0A841JCG0"/>
<dbReference type="RefSeq" id="WP_183585267.1">
    <property type="nucleotide sequence ID" value="NZ_JACHCA010000001.1"/>
</dbReference>
<dbReference type="InterPro" id="IPR023997">
    <property type="entry name" value="TonB-dep_OMP_SusC/RagA_CS"/>
</dbReference>
<sequence>MKRKTLFFSVFRSTSLQLALICFLLTGAFASVSSKPGATPMKTAGNLKTAADIKITGHVTDEKGLPLPGASIRVKGTKAGTTTDIDGKYSITVPDNSAVLIFTTIGYTAQEIPVNDRKTIDVQLLNNAKDLNEVVVVGYGAQKKRDVTGAVTSTNLTNVTKTPVFGTAQLLQGQVSGVQVTQTNAQPGASFSVRIRGTNSITNSSEPLYVVDGYAGADISAINPNDIATMDVLKDASAAAIYGNRGANGVVIITTKTGKAGQNIVSADVYSGVQRVGKILDLMNASQFAVYLDSVTSYNNVGSKTPKPLPFTQDQINNLGAGTNWQKELFRTAPITNANLSISGGSELTKYLVSFSYFDQKGIILNSGYKRGTLRFNFTHEISKKLSFGLNSQVSYDQQNIANVNTSGGAGGGTLLDALRISPTIPVYDATGAFTFQNGPTGYADILGNPIAAATLNTDVDNSLRLFINAYGEYQITKNLKFRSSFGTDDRFEKERIFRPNTTYLGLTTNGYASIINPSNLDWLNENTLTYNATFNKIHTITALAGFTYQNSQYRASTATAQSLTTNNLGTDGLGAGTSLNATSTANGRRLASFIGRVNYSLMDRYLLTVSIRRDGSSALGSNNRWGSFPSGALAWRVSSEDFMQNIKTISDLKLRLGYGIVGNQGIPVNAPYQQYALNTYVLNGGRSVGFSPNNIPNDKLQWEQTRSYNIGLDLGLLNNRITFNADIYDKKTSKLLFSRPIPSTTGFPSLQDNLGAMSNRGIELALNTTNISGQFIKWTTGINFAKNINKILDLGGPQSVLTGTVSSSLYPGGQNSSILQVGKPIGSFYGYVYDGIWQSTQQIAASGITNALKPGDPRYKDLNGDHIINASDRTIIGNALPKFTYGFNSNLTVGQFNLFVLIQGVYGNQIMNENKIETENGTTNDNKLAYVLTRSFGMPGSDNSLPSVGSTLRRSLGPTSDILESGSYLRFKTITLSYNLPLPKVSRIFKSASVYVTGQNLFTITKYSGYDPEVNTYDTSSGNYTSLGTDYNPYPNIKTYTLGLRLGM</sequence>
<evidence type="ECO:0000256" key="6">
    <source>
        <dbReference type="ARBA" id="ARBA00023136"/>
    </source>
</evidence>
<dbReference type="InterPro" id="IPR000531">
    <property type="entry name" value="Beta-barrel_TonB"/>
</dbReference>
<keyword evidence="2 8" id="KW-0813">Transport</keyword>
<organism evidence="13 14">
    <name type="scientific">Mucilaginibacter lappiensis</name>
    <dbReference type="NCBI Taxonomy" id="354630"/>
    <lineage>
        <taxon>Bacteria</taxon>
        <taxon>Pseudomonadati</taxon>
        <taxon>Bacteroidota</taxon>
        <taxon>Sphingobacteriia</taxon>
        <taxon>Sphingobacteriales</taxon>
        <taxon>Sphingobacteriaceae</taxon>
        <taxon>Mucilaginibacter</taxon>
    </lineage>
</organism>
<evidence type="ECO:0000256" key="5">
    <source>
        <dbReference type="ARBA" id="ARBA00023077"/>
    </source>
</evidence>
<keyword evidence="3 8" id="KW-1134">Transmembrane beta strand</keyword>
<gene>
    <name evidence="13" type="ORF">HDF22_000379</name>
</gene>